<dbReference type="PANTHER" id="PTHR33221">
    <property type="entry name" value="WINGED HELIX-TURN-HELIX TRANSCRIPTIONAL REGULATOR, RRF2 FAMILY"/>
    <property type="match status" value="1"/>
</dbReference>
<keyword evidence="2" id="KW-1185">Reference proteome</keyword>
<dbReference type="PROSITE" id="PS51197">
    <property type="entry name" value="HTH_RRF2_2"/>
    <property type="match status" value="1"/>
</dbReference>
<dbReference type="PROSITE" id="PS01332">
    <property type="entry name" value="HTH_RRF2_1"/>
    <property type="match status" value="1"/>
</dbReference>
<dbReference type="OrthoDB" id="9808360at2"/>
<dbReference type="SUPFAM" id="SSF46785">
    <property type="entry name" value="Winged helix' DNA-binding domain"/>
    <property type="match status" value="1"/>
</dbReference>
<dbReference type="Pfam" id="PF02082">
    <property type="entry name" value="Rrf2"/>
    <property type="match status" value="1"/>
</dbReference>
<organism evidence="1 2">
    <name type="scientific">Megasphaera stantonii</name>
    <dbReference type="NCBI Taxonomy" id="2144175"/>
    <lineage>
        <taxon>Bacteria</taxon>
        <taxon>Bacillati</taxon>
        <taxon>Bacillota</taxon>
        <taxon>Negativicutes</taxon>
        <taxon>Veillonellales</taxon>
        <taxon>Veillonellaceae</taxon>
        <taxon>Megasphaera</taxon>
    </lineage>
</organism>
<dbReference type="Gene3D" id="1.10.10.10">
    <property type="entry name" value="Winged helix-like DNA-binding domain superfamily/Winged helix DNA-binding domain"/>
    <property type="match status" value="1"/>
</dbReference>
<dbReference type="KEGG" id="meg:DKB62_03405"/>
<dbReference type="RefSeq" id="WP_107196686.1">
    <property type="nucleotide sequence ID" value="NZ_CP029462.1"/>
</dbReference>
<reference evidence="1 2" key="1">
    <citation type="submission" date="2018-05" db="EMBL/GenBank/DDBJ databases">
        <title>Complete genome sequence of Megasphaera sp. AJH120T, isolated from the ceca of a chicken.</title>
        <authorList>
            <person name="Maki J."/>
            <person name="Looft T."/>
        </authorList>
    </citation>
    <scope>NUCLEOTIDE SEQUENCE [LARGE SCALE GENOMIC DNA]</scope>
    <source>
        <strain evidence="1 2">AJH120</strain>
    </source>
</reference>
<dbReference type="InterPro" id="IPR030489">
    <property type="entry name" value="TR_Rrf2-type_CS"/>
</dbReference>
<dbReference type="InterPro" id="IPR000944">
    <property type="entry name" value="Tscrpt_reg_Rrf2"/>
</dbReference>
<dbReference type="PANTHER" id="PTHR33221:SF2">
    <property type="entry name" value="TRANSCRIPTIONAL REGULATOR"/>
    <property type="match status" value="1"/>
</dbReference>
<gene>
    <name evidence="1" type="ORF">DKB62_03405</name>
</gene>
<dbReference type="GO" id="GO:0003700">
    <property type="term" value="F:DNA-binding transcription factor activity"/>
    <property type="evidence" value="ECO:0007669"/>
    <property type="project" value="TreeGrafter"/>
</dbReference>
<proteinExistence type="predicted"/>
<dbReference type="AlphaFoldDB" id="A0A346AXU4"/>
<evidence type="ECO:0000313" key="1">
    <source>
        <dbReference type="EMBL" id="AXL20687.1"/>
    </source>
</evidence>
<name>A0A346AXU4_9FIRM</name>
<evidence type="ECO:0000313" key="2">
    <source>
        <dbReference type="Proteomes" id="UP000254337"/>
    </source>
</evidence>
<dbReference type="EMBL" id="CP029462">
    <property type="protein sequence ID" value="AXL20687.1"/>
    <property type="molecule type" value="Genomic_DNA"/>
</dbReference>
<accession>A0A346AXU4</accession>
<dbReference type="NCBIfam" id="TIGR00738">
    <property type="entry name" value="rrf2_super"/>
    <property type="match status" value="1"/>
</dbReference>
<protein>
    <submittedName>
        <fullName evidence="1">Rrf2 family transcriptional regulator</fullName>
    </submittedName>
</protein>
<dbReference type="Proteomes" id="UP000254337">
    <property type="component" value="Chromosome"/>
</dbReference>
<sequence length="159" mass="17355">MRLNQATDYAFRMVLYLASLPEGTKITGAALAEKQNIPERFLLKIMRNLTAAGIMKSYRGVDGGFALQRSPEDITLFDVIEAVEGQTELQRCLHDISSCSRGCSGMCSIYNAFADIQRDLVTKLKAIDFAELARQESQLQAACGAAGDGPLKKAVSNEM</sequence>
<dbReference type="InterPro" id="IPR036390">
    <property type="entry name" value="WH_DNA-bd_sf"/>
</dbReference>
<dbReference type="GO" id="GO:0005829">
    <property type="term" value="C:cytosol"/>
    <property type="evidence" value="ECO:0007669"/>
    <property type="project" value="TreeGrafter"/>
</dbReference>
<dbReference type="InterPro" id="IPR036388">
    <property type="entry name" value="WH-like_DNA-bd_sf"/>
</dbReference>